<organism evidence="1 2">
    <name type="scientific">[Mycobacterium] crassicus</name>
    <dbReference type="NCBI Taxonomy" id="2872309"/>
    <lineage>
        <taxon>Bacteria</taxon>
        <taxon>Bacillati</taxon>
        <taxon>Actinomycetota</taxon>
        <taxon>Actinomycetes</taxon>
        <taxon>Mycobacteriales</taxon>
        <taxon>Mycobacteriaceae</taxon>
        <taxon>Mycolicibacter</taxon>
    </lineage>
</organism>
<protein>
    <recommendedName>
        <fullName evidence="3">Immunity protein 35 domain-containing protein</fullName>
    </recommendedName>
</protein>
<evidence type="ECO:0000313" key="1">
    <source>
        <dbReference type="EMBL" id="MEB3023570.1"/>
    </source>
</evidence>
<sequence length="131" mass="14294">MSAWPTDHDPFEADRHAIARLLQARGEAHAAAIVALSVYRPDHVDNWDGGQYEATLEVPPEFYDQVAGGELAVAISQAAEAIIGPGHYAGLNTRVLAQSPNPDWVEEVVNSLRARRVASERLDLDQVAITR</sequence>
<dbReference type="EMBL" id="JAYJJR010000017">
    <property type="protein sequence ID" value="MEB3023570.1"/>
    <property type="molecule type" value="Genomic_DNA"/>
</dbReference>
<accession>A0ABU5XMQ9</accession>
<gene>
    <name evidence="1" type="ORF">K6T79_21320</name>
</gene>
<evidence type="ECO:0000313" key="2">
    <source>
        <dbReference type="Proteomes" id="UP001299596"/>
    </source>
</evidence>
<name>A0ABU5XMQ9_9MYCO</name>
<dbReference type="RefSeq" id="WP_225405557.1">
    <property type="nucleotide sequence ID" value="NZ_JAYJJR010000017.1"/>
</dbReference>
<reference evidence="1 2" key="1">
    <citation type="submission" date="2023-12" db="EMBL/GenBank/DDBJ databases">
        <title>Description of new species of Mycobacterium terrae complex isolated from sewage at the Sao Paulo Zoological Park Foundation in Brazil.</title>
        <authorList>
            <person name="Romagnoli C.L."/>
            <person name="Conceicao E.C."/>
            <person name="Machado E."/>
            <person name="Barreto L.B.P.F."/>
            <person name="Sharma A."/>
            <person name="Silva N.M."/>
            <person name="Marques L.E."/>
            <person name="Juliana M.A."/>
            <person name="Lourenco M.C.S."/>
            <person name="Digiampietri L.A."/>
            <person name="Suffys P.N."/>
            <person name="Viana-Niero C."/>
        </authorList>
    </citation>
    <scope>NUCLEOTIDE SEQUENCE [LARGE SCALE GENOMIC DNA]</scope>
    <source>
        <strain evidence="1 2">MYC098</strain>
    </source>
</reference>
<comment type="caution">
    <text evidence="1">The sequence shown here is derived from an EMBL/GenBank/DDBJ whole genome shotgun (WGS) entry which is preliminary data.</text>
</comment>
<dbReference type="Proteomes" id="UP001299596">
    <property type="component" value="Unassembled WGS sequence"/>
</dbReference>
<keyword evidence="2" id="KW-1185">Reference proteome</keyword>
<evidence type="ECO:0008006" key="3">
    <source>
        <dbReference type="Google" id="ProtNLM"/>
    </source>
</evidence>
<proteinExistence type="predicted"/>